<dbReference type="EMBL" id="JATAAI010000010">
    <property type="protein sequence ID" value="KAK1743018.1"/>
    <property type="molecule type" value="Genomic_DNA"/>
</dbReference>
<organism evidence="2 3">
    <name type="scientific">Skeletonema marinoi</name>
    <dbReference type="NCBI Taxonomy" id="267567"/>
    <lineage>
        <taxon>Eukaryota</taxon>
        <taxon>Sar</taxon>
        <taxon>Stramenopiles</taxon>
        <taxon>Ochrophyta</taxon>
        <taxon>Bacillariophyta</taxon>
        <taxon>Coscinodiscophyceae</taxon>
        <taxon>Thalassiosirophycidae</taxon>
        <taxon>Thalassiosirales</taxon>
        <taxon>Skeletonemataceae</taxon>
        <taxon>Skeletonema</taxon>
        <taxon>Skeletonema marinoi-dohrnii complex</taxon>
    </lineage>
</organism>
<dbReference type="AlphaFoldDB" id="A0AAD8YB80"/>
<keyword evidence="1" id="KW-0732">Signal</keyword>
<evidence type="ECO:0000313" key="3">
    <source>
        <dbReference type="Proteomes" id="UP001224775"/>
    </source>
</evidence>
<reference evidence="2" key="1">
    <citation type="submission" date="2023-06" db="EMBL/GenBank/DDBJ databases">
        <title>Survivors Of The Sea: Transcriptome response of Skeletonema marinoi to long-term dormancy.</title>
        <authorList>
            <person name="Pinder M.I.M."/>
            <person name="Kourtchenko O."/>
            <person name="Robertson E.K."/>
            <person name="Larsson T."/>
            <person name="Maumus F."/>
            <person name="Osuna-Cruz C.M."/>
            <person name="Vancaester E."/>
            <person name="Stenow R."/>
            <person name="Vandepoele K."/>
            <person name="Ploug H."/>
            <person name="Bruchert V."/>
            <person name="Godhe A."/>
            <person name="Topel M."/>
        </authorList>
    </citation>
    <scope>NUCLEOTIDE SEQUENCE</scope>
    <source>
        <strain evidence="2">R05AC</strain>
    </source>
</reference>
<evidence type="ECO:0008006" key="4">
    <source>
        <dbReference type="Google" id="ProtNLM"/>
    </source>
</evidence>
<evidence type="ECO:0000313" key="2">
    <source>
        <dbReference type="EMBL" id="KAK1743018.1"/>
    </source>
</evidence>
<gene>
    <name evidence="2" type="ORF">QTG54_006615</name>
</gene>
<dbReference type="Proteomes" id="UP001224775">
    <property type="component" value="Unassembled WGS sequence"/>
</dbReference>
<evidence type="ECO:0000256" key="1">
    <source>
        <dbReference type="SAM" id="SignalP"/>
    </source>
</evidence>
<feature type="chain" id="PRO_5041962919" description="Plastid lipid-associated protein/fibrillin conserved domain-containing protein" evidence="1">
    <location>
        <begin position="16"/>
        <end position="367"/>
    </location>
</feature>
<feature type="signal peptide" evidence="1">
    <location>
        <begin position="1"/>
        <end position="15"/>
    </location>
</feature>
<proteinExistence type="predicted"/>
<name>A0AAD8YB80_9STRA</name>
<protein>
    <recommendedName>
        <fullName evidence="4">Plastid lipid-associated protein/fibrillin conserved domain-containing protein</fullName>
    </recommendedName>
</protein>
<sequence>MDKFLLLLCPSAVLSFAPSPSRSILRKPPSLSAGSSSMLMNETTVFTSPIFAWNQTLATTEIYALETMMEVVPDDTILKEKRTSLKKELARTAITNLIFEEEEDTQPQGLYEEDARTAESIMKELEQLELPILRPASHYSLNADWSFVFTGVPTIGMKLITLLSRISMAFPFEILDFKDVSLRVTDRQAKAMAIVSVTVCGAFDWELQVCTSLRRPKKKDLDGAYKEFKEEEGTLLLEHFQGIWLNGVEIPTPQQWRTTRTLEITYMDKDIMIARTSGGEPHLLLRNSPMCYTVEEMMVGFEDDEIEDDMEECSIDDDGNNRWTQFFAEAAEIYGERLGRCLVDREFGKEEYSAQKRTRSAQDNKNF</sequence>
<comment type="caution">
    <text evidence="2">The sequence shown here is derived from an EMBL/GenBank/DDBJ whole genome shotgun (WGS) entry which is preliminary data.</text>
</comment>
<keyword evidence="3" id="KW-1185">Reference proteome</keyword>
<accession>A0AAD8YB80</accession>